<sequence length="233" mass="26936">MRHLVVLLLFSVLIPVPLAAQWEAWTGVALENEVNKNYGYLFEMEHRRTLAGDPEETYLILLASNFALAKKLSLTLGTRLRPGAAEDPSILRVFSDLNHKLPLGKSPFTLEGRLRYQQDRPLGEDGSLRRVSIRPRLGVATKINEQLSFIAEMEGRFRFDSRDEWSRVRFTTGLEYVVSDRISLELFWRQEDRINQASPSRDIILGLYADYTLPSGRERSWKARNPFGRRITW</sequence>
<dbReference type="EMBL" id="JACSIT010000117">
    <property type="protein sequence ID" value="MBC6995061.1"/>
    <property type="molecule type" value="Genomic_DNA"/>
</dbReference>
<name>A0A923PLS4_9BACT</name>
<dbReference type="Proteomes" id="UP000650081">
    <property type="component" value="Unassembled WGS sequence"/>
</dbReference>
<evidence type="ECO:0000313" key="1">
    <source>
        <dbReference type="EMBL" id="MBC6995061.1"/>
    </source>
</evidence>
<keyword evidence="2" id="KW-1185">Reference proteome</keyword>
<gene>
    <name evidence="1" type="ORF">H9S92_12855</name>
</gene>
<dbReference type="RefSeq" id="WP_187467113.1">
    <property type="nucleotide sequence ID" value="NZ_JACSIT010000117.1"/>
</dbReference>
<organism evidence="1 2">
    <name type="scientific">Neolewinella lacunae</name>
    <dbReference type="NCBI Taxonomy" id="1517758"/>
    <lineage>
        <taxon>Bacteria</taxon>
        <taxon>Pseudomonadati</taxon>
        <taxon>Bacteroidota</taxon>
        <taxon>Saprospiria</taxon>
        <taxon>Saprospirales</taxon>
        <taxon>Lewinellaceae</taxon>
        <taxon>Neolewinella</taxon>
    </lineage>
</organism>
<reference evidence="1" key="1">
    <citation type="submission" date="2020-08" db="EMBL/GenBank/DDBJ databases">
        <title>Lewinella bacteria from marine environments.</title>
        <authorList>
            <person name="Zhong Y."/>
        </authorList>
    </citation>
    <scope>NUCLEOTIDE SEQUENCE</scope>
    <source>
        <strain evidence="1">KCTC 42187</strain>
    </source>
</reference>
<evidence type="ECO:0000313" key="2">
    <source>
        <dbReference type="Proteomes" id="UP000650081"/>
    </source>
</evidence>
<proteinExistence type="predicted"/>
<dbReference type="Pfam" id="PF10677">
    <property type="entry name" value="DUF2490"/>
    <property type="match status" value="1"/>
</dbReference>
<dbReference type="AlphaFoldDB" id="A0A923PLS4"/>
<dbReference type="InterPro" id="IPR019619">
    <property type="entry name" value="DUF2490"/>
</dbReference>
<protein>
    <submittedName>
        <fullName evidence="1">DUF2490 domain-containing protein</fullName>
    </submittedName>
</protein>
<comment type="caution">
    <text evidence="1">The sequence shown here is derived from an EMBL/GenBank/DDBJ whole genome shotgun (WGS) entry which is preliminary data.</text>
</comment>
<accession>A0A923PLS4</accession>